<dbReference type="Proteomes" id="UP000588068">
    <property type="component" value="Unassembled WGS sequence"/>
</dbReference>
<gene>
    <name evidence="6" type="ORF">HNQ60_003440</name>
</gene>
<proteinExistence type="predicted"/>
<protein>
    <recommendedName>
        <fullName evidence="5">Bacterial surface antigen (D15) domain-containing protein</fullName>
    </recommendedName>
</protein>
<evidence type="ECO:0000313" key="6">
    <source>
        <dbReference type="EMBL" id="MBB6094553.1"/>
    </source>
</evidence>
<dbReference type="Pfam" id="PF01103">
    <property type="entry name" value="Omp85"/>
    <property type="match status" value="1"/>
</dbReference>
<evidence type="ECO:0000259" key="5">
    <source>
        <dbReference type="Pfam" id="PF01103"/>
    </source>
</evidence>
<evidence type="ECO:0000256" key="2">
    <source>
        <dbReference type="ARBA" id="ARBA00022452"/>
    </source>
</evidence>
<organism evidence="6 7">
    <name type="scientific">Povalibacter uvarum</name>
    <dbReference type="NCBI Taxonomy" id="732238"/>
    <lineage>
        <taxon>Bacteria</taxon>
        <taxon>Pseudomonadati</taxon>
        <taxon>Pseudomonadota</taxon>
        <taxon>Gammaproteobacteria</taxon>
        <taxon>Steroidobacterales</taxon>
        <taxon>Steroidobacteraceae</taxon>
        <taxon>Povalibacter</taxon>
    </lineage>
</organism>
<reference evidence="6 7" key="1">
    <citation type="submission" date="2020-08" db="EMBL/GenBank/DDBJ databases">
        <title>Genomic Encyclopedia of Type Strains, Phase IV (KMG-IV): sequencing the most valuable type-strain genomes for metagenomic binning, comparative biology and taxonomic classification.</title>
        <authorList>
            <person name="Goeker M."/>
        </authorList>
    </citation>
    <scope>NUCLEOTIDE SEQUENCE [LARGE SCALE GENOMIC DNA]</scope>
    <source>
        <strain evidence="6 7">DSM 26723</strain>
    </source>
</reference>
<dbReference type="InterPro" id="IPR000184">
    <property type="entry name" value="Bac_surfAg_D15"/>
</dbReference>
<evidence type="ECO:0000256" key="4">
    <source>
        <dbReference type="ARBA" id="ARBA00023136"/>
    </source>
</evidence>
<name>A0A841HP62_9GAMM</name>
<dbReference type="PANTHER" id="PTHR12815:SF18">
    <property type="entry name" value="SORTING AND ASSEMBLY MACHINERY COMPONENT 50 HOMOLOG"/>
    <property type="match status" value="1"/>
</dbReference>
<dbReference type="PANTHER" id="PTHR12815">
    <property type="entry name" value="SORTING AND ASSEMBLY MACHINERY SAMM50 PROTEIN FAMILY MEMBER"/>
    <property type="match status" value="1"/>
</dbReference>
<dbReference type="AlphaFoldDB" id="A0A841HP62"/>
<dbReference type="EMBL" id="JACHHZ010000004">
    <property type="protein sequence ID" value="MBB6094553.1"/>
    <property type="molecule type" value="Genomic_DNA"/>
</dbReference>
<dbReference type="Gene3D" id="3.10.20.310">
    <property type="entry name" value="membrane protein fhac"/>
    <property type="match status" value="1"/>
</dbReference>
<accession>A0A841HP62</accession>
<keyword evidence="2" id="KW-1134">Transmembrane beta strand</keyword>
<dbReference type="RefSeq" id="WP_184333968.1">
    <property type="nucleotide sequence ID" value="NZ_JACHHZ010000004.1"/>
</dbReference>
<keyword evidence="7" id="KW-1185">Reference proteome</keyword>
<dbReference type="GO" id="GO:0019867">
    <property type="term" value="C:outer membrane"/>
    <property type="evidence" value="ECO:0007669"/>
    <property type="project" value="InterPro"/>
</dbReference>
<keyword evidence="4" id="KW-0472">Membrane</keyword>
<sequence length="560" mass="61748">MKTAATISVLCCLWAVAEAEEAPVEQVALNLPPAARSSSHSLDDARLQLDHALIGNVEIRIDDVFEDANDLSAPYKLANALHISTRVRTIAEQLLFHTGDAYNPHALAESARMLREQRYLSDATIEPVRYNDDNTVDVVVHVHDVWTMSPGISFGRKGGANAVNLEFEDTNFLGLGKQIAVDRSSDVDRDAWRFAYKDPHLFGSWWRLGASYADMSDGREESLSLTRPFYSLDTRWSLGVGGFDSTSTQSQYSLGEIVNQYAVHQQAFDLGGGISEGLQDGWVRRWITGVRYDARDFSLAPPKDGVNAMVPEDRVLSYPWVGIEVIQDQYRQTRNLDQIGRTEDLHLGRSARLELGYASSAFGSTHDAVVLNGTLQAGFEPLEDHYSISSLALNGRLEDGEVHNGTLEVGSRYYMRQSPRRVLFGAVSASFTSNLDPDTQLLLGGDSGLRGYPLRYQAGTTRALLTLEERFYTRWQPLKLFNVGAAVFFDAGRTWGTDPYALAGGSGESLGWLRDVGVGLRLGSARSGLGNVLHIDVACPLDGGKDIDSVQFLIETRRSF</sequence>
<evidence type="ECO:0000256" key="3">
    <source>
        <dbReference type="ARBA" id="ARBA00022692"/>
    </source>
</evidence>
<evidence type="ECO:0000256" key="1">
    <source>
        <dbReference type="ARBA" id="ARBA00004370"/>
    </source>
</evidence>
<evidence type="ECO:0000313" key="7">
    <source>
        <dbReference type="Proteomes" id="UP000588068"/>
    </source>
</evidence>
<comment type="caution">
    <text evidence="6">The sequence shown here is derived from an EMBL/GenBank/DDBJ whole genome shotgun (WGS) entry which is preliminary data.</text>
</comment>
<comment type="subcellular location">
    <subcellularLocation>
        <location evidence="1">Membrane</location>
    </subcellularLocation>
</comment>
<keyword evidence="3" id="KW-0812">Transmembrane</keyword>
<dbReference type="InterPro" id="IPR039910">
    <property type="entry name" value="D15-like"/>
</dbReference>
<dbReference type="Gene3D" id="2.40.160.50">
    <property type="entry name" value="membrane protein fhac: a member of the omp85/tpsb transporter family"/>
    <property type="match status" value="1"/>
</dbReference>
<feature type="domain" description="Bacterial surface antigen (D15)" evidence="5">
    <location>
        <begin position="171"/>
        <end position="546"/>
    </location>
</feature>